<keyword evidence="2" id="KW-0053">Apoptosis</keyword>
<organism evidence="5 6">
    <name type="scientific">Armillaria gallica</name>
    <name type="common">Bulbous honey fungus</name>
    <name type="synonym">Armillaria bulbosa</name>
    <dbReference type="NCBI Taxonomy" id="47427"/>
    <lineage>
        <taxon>Eukaryota</taxon>
        <taxon>Fungi</taxon>
        <taxon>Dikarya</taxon>
        <taxon>Basidiomycota</taxon>
        <taxon>Agaricomycotina</taxon>
        <taxon>Agaricomycetes</taxon>
        <taxon>Agaricomycetidae</taxon>
        <taxon>Agaricales</taxon>
        <taxon>Marasmiineae</taxon>
        <taxon>Physalacriaceae</taxon>
        <taxon>Armillaria</taxon>
    </lineage>
</organism>
<evidence type="ECO:0000313" key="6">
    <source>
        <dbReference type="Proteomes" id="UP000217790"/>
    </source>
</evidence>
<evidence type="ECO:0000256" key="3">
    <source>
        <dbReference type="ARBA" id="ARBA00022807"/>
    </source>
</evidence>
<keyword evidence="3" id="KW-0645">Protease</keyword>
<evidence type="ECO:0000259" key="4">
    <source>
        <dbReference type="Pfam" id="PF00656"/>
    </source>
</evidence>
<dbReference type="PANTHER" id="PTHR48104:SF30">
    <property type="entry name" value="METACASPASE-1"/>
    <property type="match status" value="1"/>
</dbReference>
<feature type="domain" description="Peptidase C14 caspase" evidence="4">
    <location>
        <begin position="101"/>
        <end position="348"/>
    </location>
</feature>
<dbReference type="AlphaFoldDB" id="A0A2H3DBV0"/>
<sequence length="358" mass="39887">METLTLSNNAYQVPLNYASSTNLPFDKRTLDVTGQHHDHGYPSDASRRTEGPQAIQASKFYTTFQIVFHCMVTNIFNLQSKDRIMQSLQTNIIGSCESSGRKRALCIGIDYRRQRIELQGCIKDAKSIVKFLTEHGYRAQDITLLTDETDDKPTKENILNALTSLVKGAQKNDSLFLHYSGHGGQVPDQDDDEDDGEDEGSSITLFHSLDNLLTVHILEDIECFDSSVIIDDDIHKILQSLPSGCRLTALFDSCHSGTILDLPYTYNCIGRCYGTEPKLRISADIVCWSGAKDNQLGADTPCGGAMTCAFIESLQRKPMQSYKELLHSIRTIVDCKKGNQTPQLSSSLPIDASRQFIF</sequence>
<dbReference type="GO" id="GO:0005737">
    <property type="term" value="C:cytoplasm"/>
    <property type="evidence" value="ECO:0007669"/>
    <property type="project" value="TreeGrafter"/>
</dbReference>
<accession>A0A2H3DBV0</accession>
<dbReference type="GO" id="GO:0006915">
    <property type="term" value="P:apoptotic process"/>
    <property type="evidence" value="ECO:0007669"/>
    <property type="project" value="UniProtKB-KW"/>
</dbReference>
<evidence type="ECO:0000256" key="2">
    <source>
        <dbReference type="ARBA" id="ARBA00022703"/>
    </source>
</evidence>
<comment type="similarity">
    <text evidence="1">Belongs to the peptidase C14B family.</text>
</comment>
<keyword evidence="3" id="KW-0788">Thiol protease</keyword>
<dbReference type="GO" id="GO:0004197">
    <property type="term" value="F:cysteine-type endopeptidase activity"/>
    <property type="evidence" value="ECO:0007669"/>
    <property type="project" value="InterPro"/>
</dbReference>
<keyword evidence="3" id="KW-0378">Hydrolase</keyword>
<dbReference type="InterPro" id="IPR029030">
    <property type="entry name" value="Caspase-like_dom_sf"/>
</dbReference>
<dbReference type="InterPro" id="IPR050452">
    <property type="entry name" value="Metacaspase"/>
</dbReference>
<dbReference type="GO" id="GO:0006508">
    <property type="term" value="P:proteolysis"/>
    <property type="evidence" value="ECO:0007669"/>
    <property type="project" value="InterPro"/>
</dbReference>
<dbReference type="STRING" id="47427.A0A2H3DBV0"/>
<dbReference type="EMBL" id="KZ293670">
    <property type="protein sequence ID" value="PBK88892.1"/>
    <property type="molecule type" value="Genomic_DNA"/>
</dbReference>
<dbReference type="Pfam" id="PF00656">
    <property type="entry name" value="Peptidase_C14"/>
    <property type="match status" value="1"/>
</dbReference>
<dbReference type="PANTHER" id="PTHR48104">
    <property type="entry name" value="METACASPASE-4"/>
    <property type="match status" value="1"/>
</dbReference>
<gene>
    <name evidence="5" type="ORF">ARMGADRAFT_345497</name>
</gene>
<dbReference type="SUPFAM" id="SSF52129">
    <property type="entry name" value="Caspase-like"/>
    <property type="match status" value="1"/>
</dbReference>
<reference evidence="6" key="1">
    <citation type="journal article" date="2017" name="Nat. Ecol. Evol.">
        <title>Genome expansion and lineage-specific genetic innovations in the forest pathogenic fungi Armillaria.</title>
        <authorList>
            <person name="Sipos G."/>
            <person name="Prasanna A.N."/>
            <person name="Walter M.C."/>
            <person name="O'Connor E."/>
            <person name="Balint B."/>
            <person name="Krizsan K."/>
            <person name="Kiss B."/>
            <person name="Hess J."/>
            <person name="Varga T."/>
            <person name="Slot J."/>
            <person name="Riley R."/>
            <person name="Boka B."/>
            <person name="Rigling D."/>
            <person name="Barry K."/>
            <person name="Lee J."/>
            <person name="Mihaltcheva S."/>
            <person name="LaButti K."/>
            <person name="Lipzen A."/>
            <person name="Waldron R."/>
            <person name="Moloney N.M."/>
            <person name="Sperisen C."/>
            <person name="Kredics L."/>
            <person name="Vagvoelgyi C."/>
            <person name="Patrignani A."/>
            <person name="Fitzpatrick D."/>
            <person name="Nagy I."/>
            <person name="Doyle S."/>
            <person name="Anderson J.B."/>
            <person name="Grigoriev I.V."/>
            <person name="Gueldener U."/>
            <person name="Muensterkoetter M."/>
            <person name="Nagy L.G."/>
        </authorList>
    </citation>
    <scope>NUCLEOTIDE SEQUENCE [LARGE SCALE GENOMIC DNA]</scope>
    <source>
        <strain evidence="6">Ar21-2</strain>
    </source>
</reference>
<dbReference type="InParanoid" id="A0A2H3DBV0"/>
<name>A0A2H3DBV0_ARMGA</name>
<proteinExistence type="inferred from homology"/>
<dbReference type="OrthoDB" id="3223806at2759"/>
<dbReference type="InterPro" id="IPR011600">
    <property type="entry name" value="Pept_C14_caspase"/>
</dbReference>
<protein>
    <recommendedName>
        <fullName evidence="4">Peptidase C14 caspase domain-containing protein</fullName>
    </recommendedName>
</protein>
<evidence type="ECO:0000256" key="1">
    <source>
        <dbReference type="ARBA" id="ARBA00009005"/>
    </source>
</evidence>
<dbReference type="Gene3D" id="3.40.50.12660">
    <property type="match status" value="1"/>
</dbReference>
<keyword evidence="6" id="KW-1185">Reference proteome</keyword>
<dbReference type="OMA" id="HFIFISK"/>
<evidence type="ECO:0000313" key="5">
    <source>
        <dbReference type="EMBL" id="PBK88892.1"/>
    </source>
</evidence>
<dbReference type="Proteomes" id="UP000217790">
    <property type="component" value="Unassembled WGS sequence"/>
</dbReference>